<evidence type="ECO:0000256" key="3">
    <source>
        <dbReference type="ARBA" id="ARBA00023125"/>
    </source>
</evidence>
<keyword evidence="8" id="KW-1185">Reference proteome</keyword>
<accession>A0A5B2UPM7</accession>
<dbReference type="EMBL" id="VUOL01000010">
    <property type="protein sequence ID" value="KAA2228621.1"/>
    <property type="molecule type" value="Genomic_DNA"/>
</dbReference>
<dbReference type="Gene3D" id="3.40.190.290">
    <property type="match status" value="1"/>
</dbReference>
<dbReference type="GO" id="GO:0006351">
    <property type="term" value="P:DNA-templated transcription"/>
    <property type="evidence" value="ECO:0007669"/>
    <property type="project" value="TreeGrafter"/>
</dbReference>
<keyword evidence="4" id="KW-0804">Transcription</keyword>
<dbReference type="AlphaFoldDB" id="A0A5B2UPM7"/>
<sequence length="314" mass="35683">MDLNAIQMFVAVAQMGSLSAAAIHLDIPLQTLSRRIRELEHELNVQLLQRSMRGTRLTQAGEKLYEYASRGIEAFAQGKSALISDQDELRGRLRVALPVAFEPWGQLLRDFQRRYPQIELAVYFTEQRMDLIAEGIDVALRVGAIEQDTLIARYMISYRHQLVASPALLERLGEPHIPDDLLRFPCATWSKDSSTRSQWTLGNQTLEPAAIVTTNNYLHLRNCALNGDCITELPPFLAVQAIKEGSLRSVLDNYPMPENPVHLLYQSHRHPSRLVRVYLDFCQEYLQHWCPSLAQPSPVTHPQAESTTRERVGC</sequence>
<name>A0A5B2UPM7_9PSED</name>
<evidence type="ECO:0000259" key="5">
    <source>
        <dbReference type="PROSITE" id="PS50931"/>
    </source>
</evidence>
<dbReference type="CDD" id="cd08422">
    <property type="entry name" value="PBP2_CrgA_like"/>
    <property type="match status" value="1"/>
</dbReference>
<dbReference type="Pfam" id="PF03466">
    <property type="entry name" value="LysR_substrate"/>
    <property type="match status" value="1"/>
</dbReference>
<feature type="domain" description="HTH lysR-type" evidence="5">
    <location>
        <begin position="1"/>
        <end position="58"/>
    </location>
</feature>
<dbReference type="InterPro" id="IPR036390">
    <property type="entry name" value="WH_DNA-bd_sf"/>
</dbReference>
<dbReference type="PANTHER" id="PTHR30537:SF5">
    <property type="entry name" value="HTH-TYPE TRANSCRIPTIONAL ACTIVATOR TTDR-RELATED"/>
    <property type="match status" value="1"/>
</dbReference>
<evidence type="ECO:0000256" key="1">
    <source>
        <dbReference type="ARBA" id="ARBA00009437"/>
    </source>
</evidence>
<keyword evidence="3 7" id="KW-0238">DNA-binding</keyword>
<comment type="similarity">
    <text evidence="1">Belongs to the LysR transcriptional regulatory family.</text>
</comment>
<dbReference type="PANTHER" id="PTHR30537">
    <property type="entry name" value="HTH-TYPE TRANSCRIPTIONAL REGULATOR"/>
    <property type="match status" value="1"/>
</dbReference>
<evidence type="ECO:0000256" key="2">
    <source>
        <dbReference type="ARBA" id="ARBA00023015"/>
    </source>
</evidence>
<dbReference type="InterPro" id="IPR058163">
    <property type="entry name" value="LysR-type_TF_proteobact-type"/>
</dbReference>
<dbReference type="FunFam" id="1.10.10.10:FF:000001">
    <property type="entry name" value="LysR family transcriptional regulator"/>
    <property type="match status" value="1"/>
</dbReference>
<dbReference type="RefSeq" id="WP_065943524.1">
    <property type="nucleotide sequence ID" value="NZ_BMNU01000006.1"/>
</dbReference>
<evidence type="ECO:0000313" key="6">
    <source>
        <dbReference type="EMBL" id="KAA2228621.1"/>
    </source>
</evidence>
<proteinExistence type="inferred from homology"/>
<dbReference type="GO" id="GO:0003700">
    <property type="term" value="F:DNA-binding transcription factor activity"/>
    <property type="evidence" value="ECO:0007669"/>
    <property type="project" value="InterPro"/>
</dbReference>
<dbReference type="Pfam" id="PF00126">
    <property type="entry name" value="HTH_1"/>
    <property type="match status" value="1"/>
</dbReference>
<evidence type="ECO:0000313" key="7">
    <source>
        <dbReference type="EMBL" id="SDU85951.1"/>
    </source>
</evidence>
<reference evidence="6 9" key="2">
    <citation type="submission" date="2019-09" db="EMBL/GenBank/DDBJ databases">
        <title>Draft genome sequence of Pseudomonas brenneri CCUG 51514(T).</title>
        <authorList>
            <person name="Tunovic T."/>
            <person name="Pineiro-Iglesias B."/>
            <person name="Unosson C."/>
            <person name="Inganas E."/>
            <person name="Ohlen M."/>
            <person name="Cardew S."/>
            <person name="Jensie-Markopoulos S."/>
            <person name="Salva-Serra F."/>
            <person name="Jaen-Luchoro D."/>
            <person name="Svensson-Stadler L."/>
            <person name="Chun J."/>
            <person name="Moore E."/>
        </authorList>
    </citation>
    <scope>NUCLEOTIDE SEQUENCE [LARGE SCALE GENOMIC DNA]</scope>
    <source>
        <strain evidence="6 9">CCUG 51514</strain>
    </source>
</reference>
<dbReference type="InterPro" id="IPR000847">
    <property type="entry name" value="LysR_HTH_N"/>
</dbReference>
<evidence type="ECO:0000313" key="9">
    <source>
        <dbReference type="Proteomes" id="UP000325296"/>
    </source>
</evidence>
<dbReference type="Gene3D" id="1.10.10.10">
    <property type="entry name" value="Winged helix-like DNA-binding domain superfamily/Winged helix DNA-binding domain"/>
    <property type="match status" value="1"/>
</dbReference>
<protein>
    <submittedName>
        <fullName evidence="7">DNA-binding transcriptional regulator, LysR family</fullName>
    </submittedName>
    <submittedName>
        <fullName evidence="6">LysR family transcriptional regulator</fullName>
    </submittedName>
</protein>
<dbReference type="OrthoDB" id="8885940at2"/>
<evidence type="ECO:0000313" key="8">
    <source>
        <dbReference type="Proteomes" id="UP000199620"/>
    </source>
</evidence>
<dbReference type="PROSITE" id="PS50931">
    <property type="entry name" value="HTH_LYSR"/>
    <property type="match status" value="1"/>
</dbReference>
<dbReference type="EMBL" id="LT629800">
    <property type="protein sequence ID" value="SDU85951.1"/>
    <property type="molecule type" value="Genomic_DNA"/>
</dbReference>
<dbReference type="InterPro" id="IPR005119">
    <property type="entry name" value="LysR_subst-bd"/>
</dbReference>
<reference evidence="7 8" key="1">
    <citation type="submission" date="2016-10" db="EMBL/GenBank/DDBJ databases">
        <authorList>
            <person name="Varghese N."/>
            <person name="Submissions S."/>
        </authorList>
    </citation>
    <scope>NUCLEOTIDE SEQUENCE [LARGE SCALE GENOMIC DNA]</scope>
    <source>
        <strain evidence="7 8">BS2771</strain>
    </source>
</reference>
<dbReference type="Proteomes" id="UP000325296">
    <property type="component" value="Unassembled WGS sequence"/>
</dbReference>
<dbReference type="SUPFAM" id="SSF46785">
    <property type="entry name" value="Winged helix' DNA-binding domain"/>
    <property type="match status" value="1"/>
</dbReference>
<dbReference type="GO" id="GO:0043565">
    <property type="term" value="F:sequence-specific DNA binding"/>
    <property type="evidence" value="ECO:0007669"/>
    <property type="project" value="TreeGrafter"/>
</dbReference>
<evidence type="ECO:0000256" key="4">
    <source>
        <dbReference type="ARBA" id="ARBA00023163"/>
    </source>
</evidence>
<organism evidence="6 9">
    <name type="scientific">Pseudomonas brenneri</name>
    <dbReference type="NCBI Taxonomy" id="129817"/>
    <lineage>
        <taxon>Bacteria</taxon>
        <taxon>Pseudomonadati</taxon>
        <taxon>Pseudomonadota</taxon>
        <taxon>Gammaproteobacteria</taxon>
        <taxon>Pseudomonadales</taxon>
        <taxon>Pseudomonadaceae</taxon>
        <taxon>Pseudomonas</taxon>
    </lineage>
</organism>
<dbReference type="Proteomes" id="UP000199620">
    <property type="component" value="Chromosome I"/>
</dbReference>
<keyword evidence="2" id="KW-0805">Transcription regulation</keyword>
<dbReference type="InterPro" id="IPR036388">
    <property type="entry name" value="WH-like_DNA-bd_sf"/>
</dbReference>
<gene>
    <name evidence="6" type="ORF">F1720_18595</name>
    <name evidence="7" type="ORF">SAMN04490181_0640</name>
</gene>
<dbReference type="SUPFAM" id="SSF53850">
    <property type="entry name" value="Periplasmic binding protein-like II"/>
    <property type="match status" value="1"/>
</dbReference>